<dbReference type="RefSeq" id="WP_146827287.1">
    <property type="nucleotide sequence ID" value="NZ_BAAAYQ010000001.1"/>
</dbReference>
<protein>
    <submittedName>
        <fullName evidence="2">Molybdopterin-guanine dinucleotide biosynthesis protein MobA</fullName>
    </submittedName>
</protein>
<evidence type="ECO:0000313" key="3">
    <source>
        <dbReference type="Proteomes" id="UP000321769"/>
    </source>
</evidence>
<evidence type="ECO:0000313" key="2">
    <source>
        <dbReference type="EMBL" id="GEO89409.1"/>
    </source>
</evidence>
<dbReference type="EMBL" id="BJZQ01000007">
    <property type="protein sequence ID" value="GEO89409.1"/>
    <property type="molecule type" value="Genomic_DNA"/>
</dbReference>
<gene>
    <name evidence="2" type="ORF">AFL01nite_17360</name>
</gene>
<accession>A0A512HVD5</accession>
<dbReference type="PANTHER" id="PTHR43777:SF1">
    <property type="entry name" value="MOLYBDENUM COFACTOR CYTIDYLYLTRANSFERASE"/>
    <property type="match status" value="1"/>
</dbReference>
<dbReference type="InterPro" id="IPR025877">
    <property type="entry name" value="MobA-like_NTP_Trfase"/>
</dbReference>
<dbReference type="SUPFAM" id="SSF53448">
    <property type="entry name" value="Nucleotide-diphospho-sugar transferases"/>
    <property type="match status" value="1"/>
</dbReference>
<proteinExistence type="predicted"/>
<dbReference type="GO" id="GO:0016779">
    <property type="term" value="F:nucleotidyltransferase activity"/>
    <property type="evidence" value="ECO:0007669"/>
    <property type="project" value="UniProtKB-ARBA"/>
</dbReference>
<dbReference type="Proteomes" id="UP000321769">
    <property type="component" value="Unassembled WGS sequence"/>
</dbReference>
<comment type="caution">
    <text evidence="2">The sequence shown here is derived from an EMBL/GenBank/DDBJ whole genome shotgun (WGS) entry which is preliminary data.</text>
</comment>
<reference evidence="2 3" key="1">
    <citation type="submission" date="2019-07" db="EMBL/GenBank/DDBJ databases">
        <title>Whole genome shotgun sequence of Aeromicrobium flavum NBRC 107625.</title>
        <authorList>
            <person name="Hosoyama A."/>
            <person name="Uohara A."/>
            <person name="Ohji S."/>
            <person name="Ichikawa N."/>
        </authorList>
    </citation>
    <scope>NUCLEOTIDE SEQUENCE [LARGE SCALE GENOMIC DNA]</scope>
    <source>
        <strain evidence="2 3">NBRC 107625</strain>
    </source>
</reference>
<dbReference type="Gene3D" id="3.90.550.10">
    <property type="entry name" value="Spore Coat Polysaccharide Biosynthesis Protein SpsA, Chain A"/>
    <property type="match status" value="1"/>
</dbReference>
<sequence length="183" mass="18560">MPDRVVGLVLAAGEGCRFGMPKALARSADGTPWCARAVDTLVAGGCEDVVVVLGAMGEAALHLVPPRAEVVLARDWAEGTAASLRAGLRATDASVALVTLVDLPGLVPEAVARVLARSGEATVARATYAGRPGHPVAIGRRHWDAFTGDRRPGEVLAGLGAVEVDCTALGGGDDVDHSLVALG</sequence>
<organism evidence="2 3">
    <name type="scientific">Aeromicrobium flavum</name>
    <dbReference type="NCBI Taxonomy" id="416568"/>
    <lineage>
        <taxon>Bacteria</taxon>
        <taxon>Bacillati</taxon>
        <taxon>Actinomycetota</taxon>
        <taxon>Actinomycetes</taxon>
        <taxon>Propionibacteriales</taxon>
        <taxon>Nocardioidaceae</taxon>
        <taxon>Aeromicrobium</taxon>
    </lineage>
</organism>
<dbReference type="AlphaFoldDB" id="A0A512HVD5"/>
<name>A0A512HVD5_9ACTN</name>
<evidence type="ECO:0000259" key="1">
    <source>
        <dbReference type="Pfam" id="PF12804"/>
    </source>
</evidence>
<feature type="domain" description="MobA-like NTP transferase" evidence="1">
    <location>
        <begin position="7"/>
        <end position="146"/>
    </location>
</feature>
<dbReference type="OrthoDB" id="4427994at2"/>
<dbReference type="InterPro" id="IPR029044">
    <property type="entry name" value="Nucleotide-diphossugar_trans"/>
</dbReference>
<dbReference type="PANTHER" id="PTHR43777">
    <property type="entry name" value="MOLYBDENUM COFACTOR CYTIDYLYLTRANSFERASE"/>
    <property type="match status" value="1"/>
</dbReference>
<keyword evidence="3" id="KW-1185">Reference proteome</keyword>
<dbReference type="Pfam" id="PF12804">
    <property type="entry name" value="NTP_transf_3"/>
    <property type="match status" value="1"/>
</dbReference>